<dbReference type="InterPro" id="IPR006162">
    <property type="entry name" value="Ppantetheine_attach_site"/>
</dbReference>
<evidence type="ECO:0000313" key="7">
    <source>
        <dbReference type="Proteomes" id="UP001206128"/>
    </source>
</evidence>
<dbReference type="InterPro" id="IPR020806">
    <property type="entry name" value="PKS_PP-bd"/>
</dbReference>
<dbReference type="SMART" id="SM01294">
    <property type="entry name" value="PKS_PP_betabranch"/>
    <property type="match status" value="1"/>
</dbReference>
<dbReference type="GO" id="GO:0006633">
    <property type="term" value="P:fatty acid biosynthetic process"/>
    <property type="evidence" value="ECO:0007669"/>
    <property type="project" value="TreeGrafter"/>
</dbReference>
<dbReference type="CDD" id="cd08952">
    <property type="entry name" value="KR_1_SDR_x"/>
    <property type="match status" value="1"/>
</dbReference>
<evidence type="ECO:0000259" key="4">
    <source>
        <dbReference type="PROSITE" id="PS50075"/>
    </source>
</evidence>
<dbReference type="Pfam" id="PF00109">
    <property type="entry name" value="ketoacyl-synt"/>
    <property type="match status" value="1"/>
</dbReference>
<dbReference type="SUPFAM" id="SSF51735">
    <property type="entry name" value="NAD(P)-binding Rossmann-fold domains"/>
    <property type="match status" value="2"/>
</dbReference>
<dbReference type="CDD" id="cd00833">
    <property type="entry name" value="PKS"/>
    <property type="match status" value="1"/>
</dbReference>
<organism evidence="6 7">
    <name type="scientific">Goodfellowiella coeruleoviolacea</name>
    <dbReference type="NCBI Taxonomy" id="334858"/>
    <lineage>
        <taxon>Bacteria</taxon>
        <taxon>Bacillati</taxon>
        <taxon>Actinomycetota</taxon>
        <taxon>Actinomycetes</taxon>
        <taxon>Pseudonocardiales</taxon>
        <taxon>Pseudonocardiaceae</taxon>
        <taxon>Goodfellowiella</taxon>
    </lineage>
</organism>
<dbReference type="Pfam" id="PF00698">
    <property type="entry name" value="Acyl_transf_1"/>
    <property type="match status" value="1"/>
</dbReference>
<dbReference type="PROSITE" id="PS00012">
    <property type="entry name" value="PHOSPHOPANTETHEINE"/>
    <property type="match status" value="1"/>
</dbReference>
<accession>A0AAE3GLK0</accession>
<dbReference type="SMART" id="SM00822">
    <property type="entry name" value="PKS_KR"/>
    <property type="match status" value="1"/>
</dbReference>
<dbReference type="Pfam" id="PF08659">
    <property type="entry name" value="KR"/>
    <property type="match status" value="1"/>
</dbReference>
<evidence type="ECO:0000259" key="5">
    <source>
        <dbReference type="PROSITE" id="PS52004"/>
    </source>
</evidence>
<dbReference type="PROSITE" id="PS52004">
    <property type="entry name" value="KS3_2"/>
    <property type="match status" value="1"/>
</dbReference>
<dbReference type="InterPro" id="IPR016039">
    <property type="entry name" value="Thiolase-like"/>
</dbReference>
<feature type="domain" description="Carrier" evidence="4">
    <location>
        <begin position="680"/>
        <end position="755"/>
    </location>
</feature>
<name>A0AAE3GLK0_9PSEU</name>
<dbReference type="Gene3D" id="1.10.1200.10">
    <property type="entry name" value="ACP-like"/>
    <property type="match status" value="1"/>
</dbReference>
<dbReference type="AlphaFoldDB" id="A0AAE3GLK0"/>
<dbReference type="InterPro" id="IPR036736">
    <property type="entry name" value="ACP-like_sf"/>
</dbReference>
<dbReference type="SUPFAM" id="SSF53901">
    <property type="entry name" value="Thiolase-like"/>
    <property type="match status" value="1"/>
</dbReference>
<gene>
    <name evidence="6" type="ORF">LX83_007398</name>
</gene>
<dbReference type="InterPro" id="IPR050091">
    <property type="entry name" value="PKS_NRPS_Biosynth_Enz"/>
</dbReference>
<dbReference type="InterPro" id="IPR057326">
    <property type="entry name" value="KR_dom"/>
</dbReference>
<dbReference type="InterPro" id="IPR001227">
    <property type="entry name" value="Ac_transferase_dom_sf"/>
</dbReference>
<dbReference type="SUPFAM" id="SSF47336">
    <property type="entry name" value="ACP-like"/>
    <property type="match status" value="1"/>
</dbReference>
<dbReference type="SUPFAM" id="SSF52151">
    <property type="entry name" value="FabD/lysophospholipase-like"/>
    <property type="match status" value="1"/>
</dbReference>
<evidence type="ECO:0000313" key="6">
    <source>
        <dbReference type="EMBL" id="MCP2170507.1"/>
    </source>
</evidence>
<keyword evidence="1" id="KW-0596">Phosphopantetheine</keyword>
<dbReference type="PANTHER" id="PTHR43775:SF51">
    <property type="entry name" value="INACTIVE PHENOLPHTHIOCEROL SYNTHESIS POLYKETIDE SYNTHASE TYPE I PKS1-RELATED"/>
    <property type="match status" value="1"/>
</dbReference>
<dbReference type="InterPro" id="IPR009081">
    <property type="entry name" value="PP-bd_ACP"/>
</dbReference>
<dbReference type="SMART" id="SM00827">
    <property type="entry name" value="PKS_AT"/>
    <property type="match status" value="1"/>
</dbReference>
<dbReference type="InterPro" id="IPR036291">
    <property type="entry name" value="NAD(P)-bd_dom_sf"/>
</dbReference>
<dbReference type="SMART" id="SM00823">
    <property type="entry name" value="PKS_PP"/>
    <property type="match status" value="1"/>
</dbReference>
<dbReference type="InterPro" id="IPR014043">
    <property type="entry name" value="Acyl_transferase_dom"/>
</dbReference>
<dbReference type="GO" id="GO:0031177">
    <property type="term" value="F:phosphopantetheine binding"/>
    <property type="evidence" value="ECO:0007669"/>
    <property type="project" value="InterPro"/>
</dbReference>
<dbReference type="Gene3D" id="3.40.50.720">
    <property type="entry name" value="NAD(P)-binding Rossmann-like Domain"/>
    <property type="match status" value="1"/>
</dbReference>
<dbReference type="Gene3D" id="3.30.70.3290">
    <property type="match status" value="1"/>
</dbReference>
<dbReference type="InterPro" id="IPR014030">
    <property type="entry name" value="Ketoacyl_synth_N"/>
</dbReference>
<dbReference type="InterPro" id="IPR013968">
    <property type="entry name" value="PKS_KR"/>
</dbReference>
<feature type="non-terminal residue" evidence="6">
    <location>
        <position position="940"/>
    </location>
</feature>
<dbReference type="Gene3D" id="3.40.47.10">
    <property type="match status" value="1"/>
</dbReference>
<dbReference type="Pfam" id="PF00550">
    <property type="entry name" value="PP-binding"/>
    <property type="match status" value="1"/>
</dbReference>
<keyword evidence="7" id="KW-1185">Reference proteome</keyword>
<feature type="domain" description="Ketosynthase family 3 (KS3)" evidence="5">
    <location>
        <begin position="772"/>
        <end position="940"/>
    </location>
</feature>
<dbReference type="EMBL" id="JAMTCK010000047">
    <property type="protein sequence ID" value="MCP2170507.1"/>
    <property type="molecule type" value="Genomic_DNA"/>
</dbReference>
<evidence type="ECO:0000256" key="2">
    <source>
        <dbReference type="ARBA" id="ARBA00022553"/>
    </source>
</evidence>
<keyword evidence="2" id="KW-0597">Phosphoprotein</keyword>
<dbReference type="InterPro" id="IPR020841">
    <property type="entry name" value="PKS_Beta-ketoAc_synthase_dom"/>
</dbReference>
<protein>
    <submittedName>
        <fullName evidence="6">Phosphopantetheine attachment site</fullName>
    </submittedName>
</protein>
<reference evidence="6" key="1">
    <citation type="submission" date="2022-06" db="EMBL/GenBank/DDBJ databases">
        <title>Genomic Encyclopedia of Archaeal and Bacterial Type Strains, Phase II (KMG-II): from individual species to whole genera.</title>
        <authorList>
            <person name="Goeker M."/>
        </authorList>
    </citation>
    <scope>NUCLEOTIDE SEQUENCE</scope>
    <source>
        <strain evidence="6">DSM 43935</strain>
    </source>
</reference>
<evidence type="ECO:0000256" key="3">
    <source>
        <dbReference type="ARBA" id="ARBA00022679"/>
    </source>
</evidence>
<dbReference type="PROSITE" id="PS50075">
    <property type="entry name" value="CARRIER"/>
    <property type="match status" value="1"/>
</dbReference>
<feature type="non-terminal residue" evidence="6">
    <location>
        <position position="1"/>
    </location>
</feature>
<dbReference type="GO" id="GO:0004312">
    <property type="term" value="F:fatty acid synthase activity"/>
    <property type="evidence" value="ECO:0007669"/>
    <property type="project" value="TreeGrafter"/>
</dbReference>
<sequence length="940" mass="99452">GRLSLAAVNGPRSVVVSGESGVLDEVVAWAERVGVWARRVDVDYASHSGQVDGLHHDLVKRLGVVVPRQGSTPFYSTVTGSVLDTGELNAEYWYRNLRQTVEFDRATRALLADGHAVFVEVSPHPVLVMGIEQTAEDAGFAVHTVASLRRNEGNMAQFLSSVAEVQVAAIPCTGPFSTGAGTVDLPTYPFQHRHYWLDALPDISGRVPANSVIDRWRYRVEWRPVPTPSSGRPSGTWLVLTDPGDELGSVITAALAGSGVDAVPIGVASGDDRAAVAARIRAVLEDRPAVSGAVCSVGLWSSVVVVQGVVDAGLRCPLWMVTRGASGLGGEVDSEGCAVWGLGQVVGLELPGLWGGMIDVSGGWLANAVGVLSGIGEDQLAVTESGVFARRLVRSPVTAATESKWRARGTALVTGGTGGVGAHVVRWLVRSGVEHVVLVSRRGGAADLVEEARAAGVKVTVAVCDVTDRDALAEVVRSIPDEFPLRSVFHAAGVGNYREVVDCPRAEFVENFSGKGVGARYLDELTSDLDLDAFVLFSSGAATWGSSGQGVYAAANAYLDGLARERRARGLPATSISWGLWGSTEAASGLSMTRLTRVGLRAMDPALAVEAMQQALDHDESLLTVADIDWERFTATYTIARPRPLIQDVAENVADDEVDEAPRASLRAQLTGRGEGEQFGMLLALARQETAMALGHASPDDVPVDKPFRDMGVDSLIALDVRKRLGAATGLRLPTTLVFDYPTVRSVAAFLRAEILGSAPATPVPTEPTHHDDPVAIVGMACRFPGAMSPAELWQLLVEGRDEVTTAPTDRGWEAWDLPGEVHGAFVREAGEFDADFFGISPREALAMDPQQRLLLEVSWEVFERAGIDPLSLRGSRTGAFVGGSSHEYCTVLMNSPHATSGYALTGASGSVLSGRVSYVFGFEGPAVTVDTACSSSLVA</sequence>
<dbReference type="RefSeq" id="WP_301329597.1">
    <property type="nucleotide sequence ID" value="NZ_JAMTCK010000047.1"/>
</dbReference>
<dbReference type="SMART" id="SM00825">
    <property type="entry name" value="PKS_KS"/>
    <property type="match status" value="1"/>
</dbReference>
<dbReference type="Proteomes" id="UP001206128">
    <property type="component" value="Unassembled WGS sequence"/>
</dbReference>
<comment type="caution">
    <text evidence="6">The sequence shown here is derived from an EMBL/GenBank/DDBJ whole genome shotgun (WGS) entry which is preliminary data.</text>
</comment>
<dbReference type="PANTHER" id="PTHR43775">
    <property type="entry name" value="FATTY ACID SYNTHASE"/>
    <property type="match status" value="1"/>
</dbReference>
<dbReference type="InterPro" id="IPR016035">
    <property type="entry name" value="Acyl_Trfase/lysoPLipase"/>
</dbReference>
<dbReference type="Gene3D" id="3.40.366.10">
    <property type="entry name" value="Malonyl-Coenzyme A Acyl Carrier Protein, domain 2"/>
    <property type="match status" value="1"/>
</dbReference>
<keyword evidence="3" id="KW-0808">Transferase</keyword>
<proteinExistence type="predicted"/>
<evidence type="ECO:0000256" key="1">
    <source>
        <dbReference type="ARBA" id="ARBA00022450"/>
    </source>
</evidence>